<keyword evidence="3" id="KW-1185">Reference proteome</keyword>
<organism evidence="2 3">
    <name type="scientific">Capsicum baccatum</name>
    <name type="common">Peruvian pepper</name>
    <dbReference type="NCBI Taxonomy" id="33114"/>
    <lineage>
        <taxon>Eukaryota</taxon>
        <taxon>Viridiplantae</taxon>
        <taxon>Streptophyta</taxon>
        <taxon>Embryophyta</taxon>
        <taxon>Tracheophyta</taxon>
        <taxon>Spermatophyta</taxon>
        <taxon>Magnoliopsida</taxon>
        <taxon>eudicotyledons</taxon>
        <taxon>Gunneridae</taxon>
        <taxon>Pentapetalae</taxon>
        <taxon>asterids</taxon>
        <taxon>lamiids</taxon>
        <taxon>Solanales</taxon>
        <taxon>Solanaceae</taxon>
        <taxon>Solanoideae</taxon>
        <taxon>Capsiceae</taxon>
        <taxon>Capsicum</taxon>
    </lineage>
</organism>
<dbReference type="GO" id="GO:0005737">
    <property type="term" value="C:cytoplasm"/>
    <property type="evidence" value="ECO:0007669"/>
    <property type="project" value="TreeGrafter"/>
</dbReference>
<dbReference type="AlphaFoldDB" id="A0A2G2W678"/>
<dbReference type="EMBL" id="MLFT02000008">
    <property type="protein sequence ID" value="PHT40718.1"/>
    <property type="molecule type" value="Genomic_DNA"/>
</dbReference>
<dbReference type="Pfam" id="PF00270">
    <property type="entry name" value="DEAD"/>
    <property type="match status" value="1"/>
</dbReference>
<evidence type="ECO:0000259" key="1">
    <source>
        <dbReference type="Pfam" id="PF00270"/>
    </source>
</evidence>
<gene>
    <name evidence="2" type="ORF">CQW23_19572</name>
</gene>
<reference evidence="2 3" key="1">
    <citation type="journal article" date="2017" name="Genome Biol.">
        <title>New reference genome sequences of hot pepper reveal the massive evolution of plant disease-resistance genes by retroduplication.</title>
        <authorList>
            <person name="Kim S."/>
            <person name="Park J."/>
            <person name="Yeom S.I."/>
            <person name="Kim Y.M."/>
            <person name="Seo E."/>
            <person name="Kim K.T."/>
            <person name="Kim M.S."/>
            <person name="Lee J.M."/>
            <person name="Cheong K."/>
            <person name="Shin H.S."/>
            <person name="Kim S.B."/>
            <person name="Han K."/>
            <person name="Lee J."/>
            <person name="Park M."/>
            <person name="Lee H.A."/>
            <person name="Lee H.Y."/>
            <person name="Lee Y."/>
            <person name="Oh S."/>
            <person name="Lee J.H."/>
            <person name="Choi E."/>
            <person name="Choi E."/>
            <person name="Lee S.E."/>
            <person name="Jeon J."/>
            <person name="Kim H."/>
            <person name="Choi G."/>
            <person name="Song H."/>
            <person name="Lee J."/>
            <person name="Lee S.C."/>
            <person name="Kwon J.K."/>
            <person name="Lee H.Y."/>
            <person name="Koo N."/>
            <person name="Hong Y."/>
            <person name="Kim R.W."/>
            <person name="Kang W.H."/>
            <person name="Huh J.H."/>
            <person name="Kang B.C."/>
            <person name="Yang T.J."/>
            <person name="Lee Y.H."/>
            <person name="Bennetzen J.L."/>
            <person name="Choi D."/>
        </authorList>
    </citation>
    <scope>NUCLEOTIDE SEQUENCE [LARGE SCALE GENOMIC DNA]</scope>
    <source>
        <strain evidence="3">cv. PBC81</strain>
    </source>
</reference>
<evidence type="ECO:0000313" key="2">
    <source>
        <dbReference type="EMBL" id="PHT40718.1"/>
    </source>
</evidence>
<protein>
    <recommendedName>
        <fullName evidence="1">DEAD/DEAH-box helicase domain-containing protein</fullName>
    </recommendedName>
</protein>
<dbReference type="InterPro" id="IPR027417">
    <property type="entry name" value="P-loop_NTPase"/>
</dbReference>
<dbReference type="GO" id="GO:0003676">
    <property type="term" value="F:nucleic acid binding"/>
    <property type="evidence" value="ECO:0007669"/>
    <property type="project" value="InterPro"/>
</dbReference>
<evidence type="ECO:0000313" key="3">
    <source>
        <dbReference type="Proteomes" id="UP000224567"/>
    </source>
</evidence>
<dbReference type="SUPFAM" id="SSF52540">
    <property type="entry name" value="P-loop containing nucleoside triphosphate hydrolases"/>
    <property type="match status" value="1"/>
</dbReference>
<sequence>MEEEKQENPLKRNFEEFSSQVEQMDVDKKKKTEEFIPREYQVKVFKVAMRRNTIAVLDTGAGKTNIAVMMIREIGKTLMNDDEKKFIVFLAPTVHLVHQACTLLFRISVE</sequence>
<reference evidence="3" key="2">
    <citation type="journal article" date="2017" name="J. Anim. Genet.">
        <title>Multiple reference genome sequences of hot pepper reveal the massive evolution of plant disease resistance genes by retroduplication.</title>
        <authorList>
            <person name="Kim S."/>
            <person name="Park J."/>
            <person name="Yeom S.-I."/>
            <person name="Kim Y.-M."/>
            <person name="Seo E."/>
            <person name="Kim K.-T."/>
            <person name="Kim M.-S."/>
            <person name="Lee J.M."/>
            <person name="Cheong K."/>
            <person name="Shin H.-S."/>
            <person name="Kim S.-B."/>
            <person name="Han K."/>
            <person name="Lee J."/>
            <person name="Park M."/>
            <person name="Lee H.-A."/>
            <person name="Lee H.-Y."/>
            <person name="Lee Y."/>
            <person name="Oh S."/>
            <person name="Lee J.H."/>
            <person name="Choi E."/>
            <person name="Choi E."/>
            <person name="Lee S.E."/>
            <person name="Jeon J."/>
            <person name="Kim H."/>
            <person name="Choi G."/>
            <person name="Song H."/>
            <person name="Lee J."/>
            <person name="Lee S.-C."/>
            <person name="Kwon J.-K."/>
            <person name="Lee H.-Y."/>
            <person name="Koo N."/>
            <person name="Hong Y."/>
            <person name="Kim R.W."/>
            <person name="Kang W.-H."/>
            <person name="Huh J.H."/>
            <person name="Kang B.-C."/>
            <person name="Yang T.-J."/>
            <person name="Lee Y.-H."/>
            <person name="Bennetzen J.L."/>
            <person name="Choi D."/>
        </authorList>
    </citation>
    <scope>NUCLEOTIDE SEQUENCE [LARGE SCALE GENOMIC DNA]</scope>
    <source>
        <strain evidence="3">cv. PBC81</strain>
    </source>
</reference>
<dbReference type="OrthoDB" id="6513042at2759"/>
<dbReference type="PANTHER" id="PTHR14074">
    <property type="entry name" value="HELICASE WITH DEATH DOMAIN-RELATED"/>
    <property type="match status" value="1"/>
</dbReference>
<dbReference type="InterPro" id="IPR051363">
    <property type="entry name" value="RLR_Helicase"/>
</dbReference>
<dbReference type="GO" id="GO:0005524">
    <property type="term" value="F:ATP binding"/>
    <property type="evidence" value="ECO:0007669"/>
    <property type="project" value="InterPro"/>
</dbReference>
<dbReference type="STRING" id="33114.A0A2G2W678"/>
<comment type="caution">
    <text evidence="2">The sequence shown here is derived from an EMBL/GenBank/DDBJ whole genome shotgun (WGS) entry which is preliminary data.</text>
</comment>
<dbReference type="InterPro" id="IPR011545">
    <property type="entry name" value="DEAD/DEAH_box_helicase_dom"/>
</dbReference>
<dbReference type="PANTHER" id="PTHR14074:SF16">
    <property type="entry name" value="ANTIVIRAL INNATE IMMUNE RESPONSE RECEPTOR RIG-I"/>
    <property type="match status" value="1"/>
</dbReference>
<feature type="domain" description="DEAD/DEAH-box helicase" evidence="1">
    <location>
        <begin position="39"/>
        <end position="102"/>
    </location>
</feature>
<proteinExistence type="predicted"/>
<dbReference type="Proteomes" id="UP000224567">
    <property type="component" value="Unassembled WGS sequence"/>
</dbReference>
<accession>A0A2G2W678</accession>
<name>A0A2G2W678_CAPBA</name>
<dbReference type="Gene3D" id="3.40.50.300">
    <property type="entry name" value="P-loop containing nucleotide triphosphate hydrolases"/>
    <property type="match status" value="1"/>
</dbReference>